<evidence type="ECO:0000256" key="5">
    <source>
        <dbReference type="ARBA" id="ARBA00023242"/>
    </source>
</evidence>
<comment type="similarity">
    <text evidence="2">Belongs to the SLX9 family.</text>
</comment>
<feature type="non-terminal residue" evidence="8">
    <location>
        <position position="1"/>
    </location>
</feature>
<evidence type="ECO:0000256" key="2">
    <source>
        <dbReference type="ARBA" id="ARBA00011022"/>
    </source>
</evidence>
<dbReference type="GO" id="GO:0005730">
    <property type="term" value="C:nucleolus"/>
    <property type="evidence" value="ECO:0007669"/>
    <property type="project" value="UniProtKB-SubCell"/>
</dbReference>
<dbReference type="Pfam" id="PF15341">
    <property type="entry name" value="SLX9"/>
    <property type="match status" value="1"/>
</dbReference>
<dbReference type="GO" id="GO:0000462">
    <property type="term" value="P:maturation of SSU-rRNA from tricistronic rRNA transcript (SSU-rRNA, 5.8S rRNA, LSU-rRNA)"/>
    <property type="evidence" value="ECO:0007669"/>
    <property type="project" value="InterPro"/>
</dbReference>
<dbReference type="OrthoDB" id="4068648at2759"/>
<evidence type="ECO:0000256" key="7">
    <source>
        <dbReference type="SAM" id="MobiDB-lite"/>
    </source>
</evidence>
<accession>A0A1E4TMV6</accession>
<dbReference type="InterPro" id="IPR028160">
    <property type="entry name" value="Slx9-like"/>
</dbReference>
<name>A0A1E4TMV6_PACTA</name>
<dbReference type="STRING" id="669874.A0A1E4TMV6"/>
<dbReference type="GO" id="GO:0030688">
    <property type="term" value="C:preribosome, small subunit precursor"/>
    <property type="evidence" value="ECO:0007669"/>
    <property type="project" value="InterPro"/>
</dbReference>
<keyword evidence="9" id="KW-1185">Reference proteome</keyword>
<reference evidence="9" key="1">
    <citation type="submission" date="2016-05" db="EMBL/GenBank/DDBJ databases">
        <title>Comparative genomics of biotechnologically important yeasts.</title>
        <authorList>
            <consortium name="DOE Joint Genome Institute"/>
            <person name="Riley R."/>
            <person name="Haridas S."/>
            <person name="Wolfe K.H."/>
            <person name="Lopes M.R."/>
            <person name="Hittinger C.T."/>
            <person name="Goker M."/>
            <person name="Salamov A."/>
            <person name="Wisecaver J."/>
            <person name="Long T.M."/>
            <person name="Aerts A.L."/>
            <person name="Barry K."/>
            <person name="Choi C."/>
            <person name="Clum A."/>
            <person name="Coughlan A.Y."/>
            <person name="Deshpande S."/>
            <person name="Douglass A.P."/>
            <person name="Hanson S.J."/>
            <person name="Klenk H.-P."/>
            <person name="Labutti K."/>
            <person name="Lapidus A."/>
            <person name="Lindquist E."/>
            <person name="Lipzen A."/>
            <person name="Meier-Kolthoff J.P."/>
            <person name="Ohm R.A."/>
            <person name="Otillar R.P."/>
            <person name="Pangilinan J."/>
            <person name="Peng Y."/>
            <person name="Rokas A."/>
            <person name="Rosa C.A."/>
            <person name="Scheuner C."/>
            <person name="Sibirny A.A."/>
            <person name="Slot J.C."/>
            <person name="Stielow J.B."/>
            <person name="Sun H."/>
            <person name="Kurtzman C.P."/>
            <person name="Blackwell M."/>
            <person name="Grigoriev I.V."/>
            <person name="Jeffries T.W."/>
        </authorList>
    </citation>
    <scope>NUCLEOTIDE SEQUENCE [LARGE SCALE GENOMIC DNA]</scope>
    <source>
        <strain evidence="9">NRRL Y-2460</strain>
    </source>
</reference>
<comment type="function">
    <text evidence="6">Involved in ribosome biogenesis. Required for normal pre-rRNA processing in internal transcribed spacer 1 (ITS1). May be involved in the movements of the replication forks.</text>
</comment>
<proteinExistence type="inferred from homology"/>
<dbReference type="EMBL" id="KV454021">
    <property type="protein sequence ID" value="ODV93096.1"/>
    <property type="molecule type" value="Genomic_DNA"/>
</dbReference>
<evidence type="ECO:0000256" key="4">
    <source>
        <dbReference type="ARBA" id="ARBA00021321"/>
    </source>
</evidence>
<dbReference type="AlphaFoldDB" id="A0A1E4TMV6"/>
<keyword evidence="5" id="KW-0539">Nucleus</keyword>
<dbReference type="Proteomes" id="UP000094236">
    <property type="component" value="Unassembled WGS sequence"/>
</dbReference>
<protein>
    <recommendedName>
        <fullName evidence="4">Ribosome biogenesis protein SLX9</fullName>
    </recommendedName>
</protein>
<dbReference type="GO" id="GO:0030686">
    <property type="term" value="C:90S preribosome"/>
    <property type="evidence" value="ECO:0007669"/>
    <property type="project" value="InterPro"/>
</dbReference>
<evidence type="ECO:0000313" key="8">
    <source>
        <dbReference type="EMBL" id="ODV93096.1"/>
    </source>
</evidence>
<comment type="subcellular location">
    <subcellularLocation>
        <location evidence="1">Nucleus</location>
        <location evidence="1">Nucleolus</location>
    </subcellularLocation>
</comment>
<evidence type="ECO:0000256" key="6">
    <source>
        <dbReference type="ARBA" id="ARBA00025083"/>
    </source>
</evidence>
<organism evidence="8 9">
    <name type="scientific">Pachysolen tannophilus NRRL Y-2460</name>
    <dbReference type="NCBI Taxonomy" id="669874"/>
    <lineage>
        <taxon>Eukaryota</taxon>
        <taxon>Fungi</taxon>
        <taxon>Dikarya</taxon>
        <taxon>Ascomycota</taxon>
        <taxon>Saccharomycotina</taxon>
        <taxon>Pichiomycetes</taxon>
        <taxon>Pachysolenaceae</taxon>
        <taxon>Pachysolen</taxon>
    </lineage>
</organism>
<sequence>AIKKRTTLRAKIAARQNKPKLTASLSNFTDGAVSAKHNPFLHALKITKKEKQQEKSNTFISKLDHKALSTNSSLNGISKSSIRRRKRKMKAQLGAKMEDLLDNLPSEAANNNFNVDNNNNHSSGNDRPRYVQEKKQLNHAPNPHKSLRGARKVEQIEKQRFAAVFTDKNYQQSPFEALRQSMENNL</sequence>
<feature type="compositionally biased region" description="Low complexity" evidence="7">
    <location>
        <begin position="110"/>
        <end position="120"/>
    </location>
</feature>
<evidence type="ECO:0000256" key="1">
    <source>
        <dbReference type="ARBA" id="ARBA00004604"/>
    </source>
</evidence>
<comment type="subunit">
    <text evidence="3">Interacts with the 35S, 23S and 20S pre-rRNAs and with the U3 snoRNA.</text>
</comment>
<gene>
    <name evidence="8" type="ORF">PACTADRAFT_5362</name>
</gene>
<evidence type="ECO:0000256" key="3">
    <source>
        <dbReference type="ARBA" id="ARBA00011523"/>
    </source>
</evidence>
<evidence type="ECO:0000313" key="9">
    <source>
        <dbReference type="Proteomes" id="UP000094236"/>
    </source>
</evidence>
<feature type="region of interest" description="Disordered" evidence="7">
    <location>
        <begin position="108"/>
        <end position="128"/>
    </location>
</feature>